<name>A0ABQ3IYL0_9GAMM</name>
<evidence type="ECO:0000256" key="3">
    <source>
        <dbReference type="ARBA" id="ARBA00029447"/>
    </source>
</evidence>
<feature type="transmembrane region" description="Helical" evidence="5">
    <location>
        <begin position="191"/>
        <end position="211"/>
    </location>
</feature>
<protein>
    <submittedName>
        <fullName evidence="7">Methyl-accepting chemotaxis protein</fullName>
    </submittedName>
</protein>
<dbReference type="InterPro" id="IPR024478">
    <property type="entry name" value="HlyB_4HB_MCP"/>
</dbReference>
<feature type="domain" description="Methyl-accepting transducer" evidence="6">
    <location>
        <begin position="270"/>
        <end position="506"/>
    </location>
</feature>
<proteinExistence type="inferred from homology"/>
<keyword evidence="5" id="KW-0472">Membrane</keyword>
<dbReference type="Pfam" id="PF12729">
    <property type="entry name" value="4HB_MCP_1"/>
    <property type="match status" value="1"/>
</dbReference>
<evidence type="ECO:0000313" key="7">
    <source>
        <dbReference type="EMBL" id="GHE98563.1"/>
    </source>
</evidence>
<keyword evidence="8" id="KW-1185">Reference proteome</keyword>
<evidence type="ECO:0000256" key="1">
    <source>
        <dbReference type="ARBA" id="ARBA00004370"/>
    </source>
</evidence>
<keyword evidence="2 4" id="KW-0807">Transducer</keyword>
<comment type="similarity">
    <text evidence="3">Belongs to the methyl-accepting chemotaxis (MCP) protein family.</text>
</comment>
<dbReference type="SMART" id="SM00283">
    <property type="entry name" value="MA"/>
    <property type="match status" value="1"/>
</dbReference>
<dbReference type="PANTHER" id="PTHR32089:SF112">
    <property type="entry name" value="LYSOZYME-LIKE PROTEIN-RELATED"/>
    <property type="match status" value="1"/>
</dbReference>
<keyword evidence="5" id="KW-1133">Transmembrane helix</keyword>
<dbReference type="CDD" id="cd19411">
    <property type="entry name" value="MCP2201-like_sensor"/>
    <property type="match status" value="1"/>
</dbReference>
<dbReference type="InterPro" id="IPR004089">
    <property type="entry name" value="MCPsignal_dom"/>
</dbReference>
<evidence type="ECO:0000313" key="8">
    <source>
        <dbReference type="Proteomes" id="UP000626370"/>
    </source>
</evidence>
<dbReference type="EMBL" id="BNAH01000013">
    <property type="protein sequence ID" value="GHE98563.1"/>
    <property type="molecule type" value="Genomic_DNA"/>
</dbReference>
<comment type="caution">
    <text evidence="7">The sequence shown here is derived from an EMBL/GenBank/DDBJ whole genome shotgun (WGS) entry which is preliminary data.</text>
</comment>
<dbReference type="Pfam" id="PF00015">
    <property type="entry name" value="MCPsignal"/>
    <property type="match status" value="1"/>
</dbReference>
<keyword evidence="5" id="KW-0812">Transmembrane</keyword>
<dbReference type="InterPro" id="IPR004090">
    <property type="entry name" value="Chemotax_Me-accpt_rcpt"/>
</dbReference>
<reference evidence="8" key="1">
    <citation type="journal article" date="2019" name="Int. J. Syst. Evol. Microbiol.">
        <title>The Global Catalogue of Microorganisms (GCM) 10K type strain sequencing project: providing services to taxonomists for standard genome sequencing and annotation.</title>
        <authorList>
            <consortium name="The Broad Institute Genomics Platform"/>
            <consortium name="The Broad Institute Genome Sequencing Center for Infectious Disease"/>
            <person name="Wu L."/>
            <person name="Ma J."/>
        </authorList>
    </citation>
    <scope>NUCLEOTIDE SEQUENCE [LARGE SCALE GENOMIC DNA]</scope>
    <source>
        <strain evidence="8">CGMCC 1.15922</strain>
    </source>
</reference>
<accession>A0ABQ3IYL0</accession>
<dbReference type="SUPFAM" id="SSF58104">
    <property type="entry name" value="Methyl-accepting chemotaxis protein (MCP) signaling domain"/>
    <property type="match status" value="1"/>
</dbReference>
<dbReference type="CDD" id="cd11386">
    <property type="entry name" value="MCP_signal"/>
    <property type="match status" value="1"/>
</dbReference>
<sequence>MKMSTRLLFGFGSLLLMMSLLTSMGIFRVNTIDDTLTQITDVNSKKQRYAINFRGSVHDRAIALRDVVLVQNQNELNEILSLINQLDNFYQQSAQALEHEFSADMSMNQTEVEIYNRIKTIESNAVGLLEDVIKYTQQNNQTMAMDILLKKARPAFVDWLNTINEFIDYQERLNKVATAEARKVASGFQNWMIILTLAALVLGGGLAYFILKRIEQSVGGEPIVAQSFISNIAQGDLTGSILTKFEHSIMGSIVSMQSILKKIVNNITHSSSELLDRAETVTQSSISSLDLAEKQIKHTSFVVTSLQQMGDRVKSIVNLVHQTENNSRETVELSMSGRESVLKVANEIEDISTTVANTVQQVNLLDDTAKEIGTILNVIRSISDQTNLLALNAAIEAARAGEAGRGFAVVADEVRQLAQRTGDATGEIETMISQVQTNTEASVSAMETTVPKVERGLVLTRQASELLDQIQQQANSSMENVLEVVNLTSKQQSTIDGIKDSVRALDDMSKETTESLQANVEQASHLQNLSVKLNEDIEFFKI</sequence>
<dbReference type="PRINTS" id="PR00260">
    <property type="entry name" value="CHEMTRNSDUCR"/>
</dbReference>
<dbReference type="PANTHER" id="PTHR32089">
    <property type="entry name" value="METHYL-ACCEPTING CHEMOTAXIS PROTEIN MCPB"/>
    <property type="match status" value="1"/>
</dbReference>
<dbReference type="Proteomes" id="UP000626370">
    <property type="component" value="Unassembled WGS sequence"/>
</dbReference>
<dbReference type="InterPro" id="IPR047347">
    <property type="entry name" value="YvaQ-like_sensor"/>
</dbReference>
<evidence type="ECO:0000259" key="6">
    <source>
        <dbReference type="PROSITE" id="PS50111"/>
    </source>
</evidence>
<gene>
    <name evidence="7" type="ORF">GCM10011501_30150</name>
</gene>
<dbReference type="Gene3D" id="1.10.287.950">
    <property type="entry name" value="Methyl-accepting chemotaxis protein"/>
    <property type="match status" value="1"/>
</dbReference>
<organism evidence="7 8">
    <name type="scientific">Thalassotalea profundi</name>
    <dbReference type="NCBI Taxonomy" id="2036687"/>
    <lineage>
        <taxon>Bacteria</taxon>
        <taxon>Pseudomonadati</taxon>
        <taxon>Pseudomonadota</taxon>
        <taxon>Gammaproteobacteria</taxon>
        <taxon>Alteromonadales</taxon>
        <taxon>Colwelliaceae</taxon>
        <taxon>Thalassotalea</taxon>
    </lineage>
</organism>
<dbReference type="PROSITE" id="PS50111">
    <property type="entry name" value="CHEMOTAXIS_TRANSDUC_2"/>
    <property type="match status" value="1"/>
</dbReference>
<dbReference type="RefSeq" id="WP_189379081.1">
    <property type="nucleotide sequence ID" value="NZ_BNAH01000013.1"/>
</dbReference>
<comment type="subcellular location">
    <subcellularLocation>
        <location evidence="1">Membrane</location>
    </subcellularLocation>
</comment>
<evidence type="ECO:0000256" key="5">
    <source>
        <dbReference type="SAM" id="Phobius"/>
    </source>
</evidence>
<evidence type="ECO:0000256" key="4">
    <source>
        <dbReference type="PROSITE-ProRule" id="PRU00284"/>
    </source>
</evidence>
<evidence type="ECO:0000256" key="2">
    <source>
        <dbReference type="ARBA" id="ARBA00023224"/>
    </source>
</evidence>